<dbReference type="Gene3D" id="3.40.50.880">
    <property type="match status" value="1"/>
</dbReference>
<organism evidence="3 4">
    <name type="scientific">Rubinisphaera italica</name>
    <dbReference type="NCBI Taxonomy" id="2527969"/>
    <lineage>
        <taxon>Bacteria</taxon>
        <taxon>Pseudomonadati</taxon>
        <taxon>Planctomycetota</taxon>
        <taxon>Planctomycetia</taxon>
        <taxon>Planctomycetales</taxon>
        <taxon>Planctomycetaceae</taxon>
        <taxon>Rubinisphaera</taxon>
    </lineage>
</organism>
<reference evidence="3 4" key="1">
    <citation type="submission" date="2019-02" db="EMBL/GenBank/DDBJ databases">
        <title>Deep-cultivation of Planctomycetes and their phenomic and genomic characterization uncovers novel biology.</title>
        <authorList>
            <person name="Wiegand S."/>
            <person name="Jogler M."/>
            <person name="Boedeker C."/>
            <person name="Pinto D."/>
            <person name="Vollmers J."/>
            <person name="Rivas-Marin E."/>
            <person name="Kohn T."/>
            <person name="Peeters S.H."/>
            <person name="Heuer A."/>
            <person name="Rast P."/>
            <person name="Oberbeckmann S."/>
            <person name="Bunk B."/>
            <person name="Jeske O."/>
            <person name="Meyerdierks A."/>
            <person name="Storesund J.E."/>
            <person name="Kallscheuer N."/>
            <person name="Luecker S."/>
            <person name="Lage O.M."/>
            <person name="Pohl T."/>
            <person name="Merkel B.J."/>
            <person name="Hornburger P."/>
            <person name="Mueller R.-W."/>
            <person name="Bruemmer F."/>
            <person name="Labrenz M."/>
            <person name="Spormann A.M."/>
            <person name="Op Den Camp H."/>
            <person name="Overmann J."/>
            <person name="Amann R."/>
            <person name="Jetten M.S.M."/>
            <person name="Mascher T."/>
            <person name="Medema M.H."/>
            <person name="Devos D.P."/>
            <person name="Kaster A.-K."/>
            <person name="Ovreas L."/>
            <person name="Rohde M."/>
            <person name="Galperin M.Y."/>
            <person name="Jogler C."/>
        </authorList>
    </citation>
    <scope>NUCLEOTIDE SEQUENCE [LARGE SCALE GENOMIC DNA]</scope>
    <source>
        <strain evidence="3 4">Pan54</strain>
    </source>
</reference>
<dbReference type="Proteomes" id="UP000316095">
    <property type="component" value="Unassembled WGS sequence"/>
</dbReference>
<dbReference type="RefSeq" id="WP_242631398.1">
    <property type="nucleotide sequence ID" value="NZ_SJPG01000001.1"/>
</dbReference>
<evidence type="ECO:0000313" key="4">
    <source>
        <dbReference type="Proteomes" id="UP000316095"/>
    </source>
</evidence>
<keyword evidence="4" id="KW-1185">Reference proteome</keyword>
<accession>A0A5C5XP84</accession>
<dbReference type="PANTHER" id="PTHR40469">
    <property type="entry name" value="SECRETED GLYCOSYL HYDROLASE"/>
    <property type="match status" value="1"/>
</dbReference>
<keyword evidence="1" id="KW-0732">Signal</keyword>
<dbReference type="SUPFAM" id="SSF52317">
    <property type="entry name" value="Class I glutamine amidotransferase-like"/>
    <property type="match status" value="1"/>
</dbReference>
<gene>
    <name evidence="3" type="ORF">Pan54_46240</name>
</gene>
<feature type="signal peptide" evidence="1">
    <location>
        <begin position="1"/>
        <end position="26"/>
    </location>
</feature>
<evidence type="ECO:0000259" key="2">
    <source>
        <dbReference type="Pfam" id="PF06283"/>
    </source>
</evidence>
<proteinExistence type="predicted"/>
<comment type="caution">
    <text evidence="3">The sequence shown here is derived from an EMBL/GenBank/DDBJ whole genome shotgun (WGS) entry which is preliminary data.</text>
</comment>
<sequence length="299" mass="33275" precursor="true">MSMRIRALSLLAICLSLGVITGTSHAEEKKLSVLLVDGQNNHKWEVTSPILIDILESTNRFTVDRATSPAKGEDLSGFRPNFSEYDVVVSNYNGELWPEQTRKEFVEYVMNGGGFVSVHAANNAFSQWPEYNLLIGVGGWGGRNEKSGPYIRFRDDKMILDKTPGNGGSHGSRHEFVVTTFDEDHPIMKGLPSAWMHSEDELYDRLRGPARNLHVLATAYSDPETRGSGEIEPMLMVLEHKKGRVFHTVLGHDPTAMSCVGFQTTLQRGTEWAATGKVTLTDVPKNFPTATECKTRTFE</sequence>
<feature type="chain" id="PRO_5022798288" evidence="1">
    <location>
        <begin position="27"/>
        <end position="299"/>
    </location>
</feature>
<evidence type="ECO:0000256" key="1">
    <source>
        <dbReference type="SAM" id="SignalP"/>
    </source>
</evidence>
<feature type="domain" description="ThuA-like" evidence="2">
    <location>
        <begin position="33"/>
        <end position="273"/>
    </location>
</feature>
<protein>
    <submittedName>
        <fullName evidence="3">Trehalose utilization</fullName>
    </submittedName>
</protein>
<evidence type="ECO:0000313" key="3">
    <source>
        <dbReference type="EMBL" id="TWT63865.1"/>
    </source>
</evidence>
<dbReference type="PANTHER" id="PTHR40469:SF2">
    <property type="entry name" value="GALACTOSE-BINDING DOMAIN-LIKE SUPERFAMILY PROTEIN"/>
    <property type="match status" value="1"/>
</dbReference>
<dbReference type="AlphaFoldDB" id="A0A5C5XP84"/>
<dbReference type="Pfam" id="PF06283">
    <property type="entry name" value="ThuA"/>
    <property type="match status" value="1"/>
</dbReference>
<dbReference type="EMBL" id="SJPG01000001">
    <property type="protein sequence ID" value="TWT63865.1"/>
    <property type="molecule type" value="Genomic_DNA"/>
</dbReference>
<name>A0A5C5XP84_9PLAN</name>
<dbReference type="InterPro" id="IPR029010">
    <property type="entry name" value="ThuA-like"/>
</dbReference>
<dbReference type="InterPro" id="IPR029062">
    <property type="entry name" value="Class_I_gatase-like"/>
</dbReference>